<evidence type="ECO:0000256" key="1">
    <source>
        <dbReference type="SAM" id="MobiDB-lite"/>
    </source>
</evidence>
<keyword evidence="4" id="KW-1185">Reference proteome</keyword>
<feature type="compositionally biased region" description="Basic and acidic residues" evidence="1">
    <location>
        <begin position="1"/>
        <end position="15"/>
    </location>
</feature>
<keyword evidence="2" id="KW-0812">Transmembrane</keyword>
<feature type="transmembrane region" description="Helical" evidence="2">
    <location>
        <begin position="107"/>
        <end position="128"/>
    </location>
</feature>
<organism evidence="3 4">
    <name type="scientific">Microdochium bolleyi</name>
    <dbReference type="NCBI Taxonomy" id="196109"/>
    <lineage>
        <taxon>Eukaryota</taxon>
        <taxon>Fungi</taxon>
        <taxon>Dikarya</taxon>
        <taxon>Ascomycota</taxon>
        <taxon>Pezizomycotina</taxon>
        <taxon>Sordariomycetes</taxon>
        <taxon>Xylariomycetidae</taxon>
        <taxon>Xylariales</taxon>
        <taxon>Microdochiaceae</taxon>
        <taxon>Microdochium</taxon>
    </lineage>
</organism>
<feature type="transmembrane region" description="Helical" evidence="2">
    <location>
        <begin position="179"/>
        <end position="198"/>
    </location>
</feature>
<dbReference type="STRING" id="196109.A0A136IQB5"/>
<reference evidence="4" key="1">
    <citation type="submission" date="2016-02" db="EMBL/GenBank/DDBJ databases">
        <title>Draft genome sequence of Microdochium bolleyi, a fungal endophyte of beachgrass.</title>
        <authorList>
            <consortium name="DOE Joint Genome Institute"/>
            <person name="David A.S."/>
            <person name="May G."/>
            <person name="Haridas S."/>
            <person name="Lim J."/>
            <person name="Wang M."/>
            <person name="Labutti K."/>
            <person name="Lipzen A."/>
            <person name="Barry K."/>
            <person name="Grigoriev I.V."/>
        </authorList>
    </citation>
    <scope>NUCLEOTIDE SEQUENCE [LARGE SCALE GENOMIC DNA]</scope>
    <source>
        <strain evidence="4">J235TASD1</strain>
    </source>
</reference>
<dbReference type="InParanoid" id="A0A136IQB5"/>
<dbReference type="AlphaFoldDB" id="A0A136IQB5"/>
<dbReference type="PANTHER" id="PTHR35394:SF5">
    <property type="entry name" value="DUF3176 DOMAIN-CONTAINING PROTEIN"/>
    <property type="match status" value="1"/>
</dbReference>
<evidence type="ECO:0000256" key="2">
    <source>
        <dbReference type="SAM" id="Phobius"/>
    </source>
</evidence>
<accession>A0A136IQB5</accession>
<feature type="region of interest" description="Disordered" evidence="1">
    <location>
        <begin position="1"/>
        <end position="21"/>
    </location>
</feature>
<keyword evidence="2" id="KW-1133">Transmembrane helix</keyword>
<dbReference type="Pfam" id="PF11374">
    <property type="entry name" value="DUF3176"/>
    <property type="match status" value="1"/>
</dbReference>
<evidence type="ECO:0000313" key="3">
    <source>
        <dbReference type="EMBL" id="KXJ86909.1"/>
    </source>
</evidence>
<evidence type="ECO:0000313" key="4">
    <source>
        <dbReference type="Proteomes" id="UP000070501"/>
    </source>
</evidence>
<dbReference type="PANTHER" id="PTHR35394">
    <property type="entry name" value="DUF3176 DOMAIN-CONTAINING PROTEIN"/>
    <property type="match status" value="1"/>
</dbReference>
<keyword evidence="2" id="KW-0472">Membrane</keyword>
<feature type="transmembrane region" description="Helical" evidence="2">
    <location>
        <begin position="531"/>
        <end position="555"/>
    </location>
</feature>
<gene>
    <name evidence="3" type="ORF">Micbo1qcDRAFT_208686</name>
</gene>
<protein>
    <submittedName>
        <fullName evidence="3">Uncharacterized protein</fullName>
    </submittedName>
</protein>
<feature type="transmembrane region" description="Helical" evidence="2">
    <location>
        <begin position="75"/>
        <end position="95"/>
    </location>
</feature>
<dbReference type="EMBL" id="KQ964265">
    <property type="protein sequence ID" value="KXJ86909.1"/>
    <property type="molecule type" value="Genomic_DNA"/>
</dbReference>
<sequence length="620" mass="67480">MVAEKNTRTGRETARGRLSIDSLDQTEQLQTEYQPISIDPASEAIETDEIPADHDFASQHDSQPRPFTDGWTWEIVSIIFSIACFVAIVVLAVFLNGTPLPQWTFVLQPSTILSILVAAAQSSMMLVVSAVMGQLKWIAITSEAQPLAHLETFDAASRGPFGAASLIHRWRPQARLSSYVYMASLITMAALAMGPFALQIVSIREELSEVQGLQAATVATTHGYSYNDATITDASVVLDDDGAVAEQTKGEAFVVEKSMLGAFYGGMYSLSSRRLEVTCQSGNCTWPPFETLGICSSCRDISGDVVVFQAQNYLGESYITTPDGVNVQFMKTRAVATNLTSFKTGTRRLDTLSANIVSPVIAQFGTGNTGNSARATVTDCAICWCAQRFSGVSTVNGVVKGDFKQTDLRLRAAADQTFGGMTPGSSTTENWPFLLTVDGTQVGGAESTQPNHGRFQIGIQDHLAVVGRLQRELEVNSDLKSAYFGDGQDVTGTFRNMTSAMSARLLVTRDLQGTFAAGISWQLRPVIRVEFAWLALPAALILLSSALLLSTVLAARRSRAPVWKSSLLPILYHGVRDWEEDEERELFEGGIEKVKVMEKMAMSQRAQLVRSEEGGSWLMR</sequence>
<name>A0A136IQB5_9PEZI</name>
<dbReference type="OrthoDB" id="5376804at2759"/>
<dbReference type="Proteomes" id="UP000070501">
    <property type="component" value="Unassembled WGS sequence"/>
</dbReference>
<dbReference type="InterPro" id="IPR021514">
    <property type="entry name" value="DUF3176"/>
</dbReference>
<proteinExistence type="predicted"/>